<evidence type="ECO:0000256" key="1">
    <source>
        <dbReference type="ARBA" id="ARBA00004141"/>
    </source>
</evidence>
<evidence type="ECO:0000256" key="4">
    <source>
        <dbReference type="ARBA" id="ARBA00022989"/>
    </source>
</evidence>
<feature type="transmembrane region" description="Helical" evidence="6">
    <location>
        <begin position="195"/>
        <end position="215"/>
    </location>
</feature>
<dbReference type="NCBIfam" id="NF038013">
    <property type="entry name" value="AceTr_1"/>
    <property type="match status" value="1"/>
</dbReference>
<name>A0A9P6H5H4_9AGAM</name>
<gene>
    <name evidence="7" type="ORF">BJ322DRAFT_1012809</name>
</gene>
<dbReference type="InterPro" id="IPR051633">
    <property type="entry name" value="AceTr"/>
</dbReference>
<feature type="transmembrane region" description="Helical" evidence="6">
    <location>
        <begin position="137"/>
        <end position="158"/>
    </location>
</feature>
<dbReference type="PANTHER" id="PTHR31123:SF1">
    <property type="entry name" value="ACCUMULATION OF DYADS PROTEIN 2-RELATED"/>
    <property type="match status" value="1"/>
</dbReference>
<dbReference type="AlphaFoldDB" id="A0A9P6H5H4"/>
<evidence type="ECO:0000256" key="6">
    <source>
        <dbReference type="SAM" id="Phobius"/>
    </source>
</evidence>
<keyword evidence="3 6" id="KW-0812">Transmembrane</keyword>
<evidence type="ECO:0000256" key="3">
    <source>
        <dbReference type="ARBA" id="ARBA00022692"/>
    </source>
</evidence>
<accession>A0A9P6H5H4</accession>
<reference evidence="7" key="2">
    <citation type="submission" date="2020-11" db="EMBL/GenBank/DDBJ databases">
        <authorList>
            <consortium name="DOE Joint Genome Institute"/>
            <person name="Kuo A."/>
            <person name="Miyauchi S."/>
            <person name="Kiss E."/>
            <person name="Drula E."/>
            <person name="Kohler A."/>
            <person name="Sanchez-Garcia M."/>
            <person name="Andreopoulos B."/>
            <person name="Barry K.W."/>
            <person name="Bonito G."/>
            <person name="Buee M."/>
            <person name="Carver A."/>
            <person name="Chen C."/>
            <person name="Cichocki N."/>
            <person name="Clum A."/>
            <person name="Culley D."/>
            <person name="Crous P.W."/>
            <person name="Fauchery L."/>
            <person name="Girlanda M."/>
            <person name="Hayes R."/>
            <person name="Keri Z."/>
            <person name="Labutti K."/>
            <person name="Lipzen A."/>
            <person name="Lombard V."/>
            <person name="Magnuson J."/>
            <person name="Maillard F."/>
            <person name="Morin E."/>
            <person name="Murat C."/>
            <person name="Nolan M."/>
            <person name="Ohm R."/>
            <person name="Pangilinan J."/>
            <person name="Pereira M."/>
            <person name="Perotto S."/>
            <person name="Peter M."/>
            <person name="Riley R."/>
            <person name="Sitrit Y."/>
            <person name="Stielow B."/>
            <person name="Szollosi G."/>
            <person name="Zifcakova L."/>
            <person name="Stursova M."/>
            <person name="Spatafora J.W."/>
            <person name="Tedersoo L."/>
            <person name="Vaario L.-M."/>
            <person name="Yamada A."/>
            <person name="Yan M."/>
            <person name="Wang P."/>
            <person name="Xu J."/>
            <person name="Bruns T."/>
            <person name="Baldrian P."/>
            <person name="Vilgalys R."/>
            <person name="Henrissat B."/>
            <person name="Grigoriev I.V."/>
            <person name="Hibbett D."/>
            <person name="Nagy L.G."/>
            <person name="Martin F.M."/>
        </authorList>
    </citation>
    <scope>NUCLEOTIDE SEQUENCE</scope>
    <source>
        <strain evidence="7">UH-Tt-Lm1</strain>
    </source>
</reference>
<reference evidence="7" key="1">
    <citation type="journal article" date="2020" name="Nat. Commun.">
        <title>Large-scale genome sequencing of mycorrhizal fungi provides insights into the early evolution of symbiotic traits.</title>
        <authorList>
            <person name="Miyauchi S."/>
            <person name="Kiss E."/>
            <person name="Kuo A."/>
            <person name="Drula E."/>
            <person name="Kohler A."/>
            <person name="Sanchez-Garcia M."/>
            <person name="Morin E."/>
            <person name="Andreopoulos B."/>
            <person name="Barry K.W."/>
            <person name="Bonito G."/>
            <person name="Buee M."/>
            <person name="Carver A."/>
            <person name="Chen C."/>
            <person name="Cichocki N."/>
            <person name="Clum A."/>
            <person name="Culley D."/>
            <person name="Crous P.W."/>
            <person name="Fauchery L."/>
            <person name="Girlanda M."/>
            <person name="Hayes R.D."/>
            <person name="Keri Z."/>
            <person name="LaButti K."/>
            <person name="Lipzen A."/>
            <person name="Lombard V."/>
            <person name="Magnuson J."/>
            <person name="Maillard F."/>
            <person name="Murat C."/>
            <person name="Nolan M."/>
            <person name="Ohm R.A."/>
            <person name="Pangilinan J."/>
            <person name="Pereira M.F."/>
            <person name="Perotto S."/>
            <person name="Peter M."/>
            <person name="Pfister S."/>
            <person name="Riley R."/>
            <person name="Sitrit Y."/>
            <person name="Stielow J.B."/>
            <person name="Szollosi G."/>
            <person name="Zifcakova L."/>
            <person name="Stursova M."/>
            <person name="Spatafora J.W."/>
            <person name="Tedersoo L."/>
            <person name="Vaario L.M."/>
            <person name="Yamada A."/>
            <person name="Yan M."/>
            <person name="Wang P."/>
            <person name="Xu J."/>
            <person name="Bruns T."/>
            <person name="Baldrian P."/>
            <person name="Vilgalys R."/>
            <person name="Dunand C."/>
            <person name="Henrissat B."/>
            <person name="Grigoriev I.V."/>
            <person name="Hibbett D."/>
            <person name="Nagy L.G."/>
            <person name="Martin F.M."/>
        </authorList>
    </citation>
    <scope>NUCLEOTIDE SEQUENCE</scope>
    <source>
        <strain evidence="7">UH-Tt-Lm1</strain>
    </source>
</reference>
<feature type="transmembrane region" description="Helical" evidence="6">
    <location>
        <begin position="45"/>
        <end position="62"/>
    </location>
</feature>
<dbReference type="Pfam" id="PF01184">
    <property type="entry name" value="Gpr1_Fun34_YaaH"/>
    <property type="match status" value="1"/>
</dbReference>
<dbReference type="GO" id="GO:0015123">
    <property type="term" value="F:acetate transmembrane transporter activity"/>
    <property type="evidence" value="ECO:0007669"/>
    <property type="project" value="TreeGrafter"/>
</dbReference>
<evidence type="ECO:0000313" key="8">
    <source>
        <dbReference type="Proteomes" id="UP000736335"/>
    </source>
</evidence>
<dbReference type="GO" id="GO:0005886">
    <property type="term" value="C:plasma membrane"/>
    <property type="evidence" value="ECO:0007669"/>
    <property type="project" value="TreeGrafter"/>
</dbReference>
<comment type="similarity">
    <text evidence="2">Belongs to the acetate uptake transporter (AceTr) (TC 2.A.96) family.</text>
</comment>
<dbReference type="InterPro" id="IPR000791">
    <property type="entry name" value="Gpr1/Fun34/SatP-like"/>
</dbReference>
<comment type="caution">
    <text evidence="7">The sequence shown here is derived from an EMBL/GenBank/DDBJ whole genome shotgun (WGS) entry which is preliminary data.</text>
</comment>
<comment type="subcellular location">
    <subcellularLocation>
        <location evidence="1">Membrane</location>
        <topology evidence="1">Multi-pass membrane protein</topology>
    </subcellularLocation>
</comment>
<evidence type="ECO:0000256" key="5">
    <source>
        <dbReference type="ARBA" id="ARBA00023136"/>
    </source>
</evidence>
<organism evidence="7 8">
    <name type="scientific">Thelephora terrestris</name>
    <dbReference type="NCBI Taxonomy" id="56493"/>
    <lineage>
        <taxon>Eukaryota</taxon>
        <taxon>Fungi</taxon>
        <taxon>Dikarya</taxon>
        <taxon>Basidiomycota</taxon>
        <taxon>Agaricomycotina</taxon>
        <taxon>Agaricomycetes</taxon>
        <taxon>Thelephorales</taxon>
        <taxon>Thelephoraceae</taxon>
        <taxon>Thelephora</taxon>
    </lineage>
</organism>
<keyword evidence="5 6" id="KW-0472">Membrane</keyword>
<keyword evidence="8" id="KW-1185">Reference proteome</keyword>
<sequence length="234" mass="24876">MSNPAEKTSISYSNNIGDGAVASALPAHTYVHNTAPQLRVIGNPGPLGLFSFASTTFILSMFNVNARGVTVPNAVIGMACFVGGLAQFAAGMWEFTTGNTFGATAFTSYGGFWLAYAAFLHPDFGVAAAYAKTPDELHNAVAIFLASWFIITFIFLLATLRVNMALVALFFCLDVTFLLLMVAEFTENATIAKAGGGFGIVTAFIAYYAGAAQLFTNENSLFTLPVGSLRRRLD</sequence>
<feature type="transmembrane region" description="Helical" evidence="6">
    <location>
        <begin position="164"/>
        <end position="183"/>
    </location>
</feature>
<dbReference type="EMBL" id="WIUZ02000018">
    <property type="protein sequence ID" value="KAF9779887.1"/>
    <property type="molecule type" value="Genomic_DNA"/>
</dbReference>
<dbReference type="Proteomes" id="UP000736335">
    <property type="component" value="Unassembled WGS sequence"/>
</dbReference>
<dbReference type="OrthoDB" id="3648309at2759"/>
<evidence type="ECO:0000256" key="2">
    <source>
        <dbReference type="ARBA" id="ARBA00005587"/>
    </source>
</evidence>
<proteinExistence type="inferred from homology"/>
<evidence type="ECO:0000313" key="7">
    <source>
        <dbReference type="EMBL" id="KAF9779887.1"/>
    </source>
</evidence>
<feature type="transmembrane region" description="Helical" evidence="6">
    <location>
        <begin position="74"/>
        <end position="93"/>
    </location>
</feature>
<dbReference type="PANTHER" id="PTHR31123">
    <property type="entry name" value="ACCUMULATION OF DYADS PROTEIN 2-RELATED"/>
    <property type="match status" value="1"/>
</dbReference>
<keyword evidence="4 6" id="KW-1133">Transmembrane helix</keyword>
<protein>
    <submittedName>
        <fullName evidence="7">Gpr1 family protein</fullName>
    </submittedName>
</protein>